<organism evidence="1 2">
    <name type="scientific">Tuber magnatum</name>
    <name type="common">white Piedmont truffle</name>
    <dbReference type="NCBI Taxonomy" id="42249"/>
    <lineage>
        <taxon>Eukaryota</taxon>
        <taxon>Fungi</taxon>
        <taxon>Dikarya</taxon>
        <taxon>Ascomycota</taxon>
        <taxon>Pezizomycotina</taxon>
        <taxon>Pezizomycetes</taxon>
        <taxon>Pezizales</taxon>
        <taxon>Tuberaceae</taxon>
        <taxon>Tuber</taxon>
    </lineage>
</organism>
<keyword evidence="2" id="KW-1185">Reference proteome</keyword>
<evidence type="ECO:0000313" key="1">
    <source>
        <dbReference type="EMBL" id="PWW71917.1"/>
    </source>
</evidence>
<gene>
    <name evidence="1" type="ORF">C7212DRAFT_348466</name>
</gene>
<proteinExistence type="predicted"/>
<dbReference type="EMBL" id="PYWC01000128">
    <property type="protein sequence ID" value="PWW71917.1"/>
    <property type="molecule type" value="Genomic_DNA"/>
</dbReference>
<evidence type="ECO:0000313" key="2">
    <source>
        <dbReference type="Proteomes" id="UP000246991"/>
    </source>
</evidence>
<evidence type="ECO:0008006" key="3">
    <source>
        <dbReference type="Google" id="ProtNLM"/>
    </source>
</evidence>
<dbReference type="Gene3D" id="3.40.1090.10">
    <property type="entry name" value="Cytosolic phospholipase A2 catalytic domain"/>
    <property type="match status" value="1"/>
</dbReference>
<dbReference type="SUPFAM" id="SSF52151">
    <property type="entry name" value="FabD/lysophospholipase-like"/>
    <property type="match status" value="1"/>
</dbReference>
<accession>A0A317SDX0</accession>
<dbReference type="AlphaFoldDB" id="A0A317SDX0"/>
<dbReference type="OrthoDB" id="194358at2759"/>
<dbReference type="STRING" id="42249.A0A317SDX0"/>
<sequence>MEIVYLALQEMYSLRQQCKTLFSFRHFAALFKSACDHFSTTITTPFSFIKASRLQVPVAPKLSQRIAEFLQKLNSSYPIDSAISVIASSILLDSNPPGMHSNQHALLVFLINPRDFFYVVIPFAKTIKPPTAGIRLLCVDGGGVWGVLPLPALQQIKNHVAELAGFHLPIQDSFDMAYGTSSEGGLIAFGQFINGCRYKAQGQKNALQEAFGISENLFGHCGNYTSRTMVAVTATTTGDTAACLSTNCDGPGTRSDQCALIRVPIGVVSRQFQVDCCVQSCKMYLCCPMGLRKIWLESQGITDMVLALGTGSSNSNAKATGRQGIWRDGFISCLYRSFMSFLDAWCQWYFRCNMGFSTTEPEIDDLKAMHLLNNASVNQVGCATKIRIAESLIANTFCFELDGLLAYTKGQYECLGYISCRLNMIPQKMLLKKITSQTAFFLAGARL</sequence>
<dbReference type="InterPro" id="IPR016035">
    <property type="entry name" value="Acyl_Trfase/lysoPLipase"/>
</dbReference>
<protein>
    <recommendedName>
        <fullName evidence="3">FabD/lysophospholipase-like protein</fullName>
    </recommendedName>
</protein>
<comment type="caution">
    <text evidence="1">The sequence shown here is derived from an EMBL/GenBank/DDBJ whole genome shotgun (WGS) entry which is preliminary data.</text>
</comment>
<dbReference type="Proteomes" id="UP000246991">
    <property type="component" value="Unassembled WGS sequence"/>
</dbReference>
<name>A0A317SDX0_9PEZI</name>
<reference evidence="1 2" key="1">
    <citation type="submission" date="2018-03" db="EMBL/GenBank/DDBJ databases">
        <title>Genomes of Pezizomycetes fungi and the evolution of truffles.</title>
        <authorList>
            <person name="Murat C."/>
            <person name="Payen T."/>
            <person name="Noel B."/>
            <person name="Kuo A."/>
            <person name="Martin F.M."/>
        </authorList>
    </citation>
    <scope>NUCLEOTIDE SEQUENCE [LARGE SCALE GENOMIC DNA]</scope>
    <source>
        <strain evidence="1">091103-1</strain>
    </source>
</reference>